<dbReference type="SUPFAM" id="SSF109604">
    <property type="entry name" value="HD-domain/PDEase-like"/>
    <property type="match status" value="1"/>
</dbReference>
<dbReference type="STRING" id="1116391.PM3016_9"/>
<keyword evidence="3" id="KW-1185">Reference proteome</keyword>
<dbReference type="Pfam" id="PF13487">
    <property type="entry name" value="HD_5"/>
    <property type="match status" value="1"/>
</dbReference>
<dbReference type="PROSITE" id="PS51832">
    <property type="entry name" value="HD_GYP"/>
    <property type="match status" value="1"/>
</dbReference>
<keyword evidence="2" id="KW-0378">Hydrolase</keyword>
<dbReference type="CDD" id="cd00077">
    <property type="entry name" value="HDc"/>
    <property type="match status" value="1"/>
</dbReference>
<dbReference type="Proteomes" id="UP000007523">
    <property type="component" value="Chromosome"/>
</dbReference>
<organism evidence="2 3">
    <name type="scientific">Paenibacillus mucilaginosus 3016</name>
    <dbReference type="NCBI Taxonomy" id="1116391"/>
    <lineage>
        <taxon>Bacteria</taxon>
        <taxon>Bacillati</taxon>
        <taxon>Bacillota</taxon>
        <taxon>Bacilli</taxon>
        <taxon>Bacillales</taxon>
        <taxon>Paenibacillaceae</taxon>
        <taxon>Paenibacillus</taxon>
    </lineage>
</organism>
<dbReference type="HOGENOM" id="CLU_000445_92_1_9"/>
<dbReference type="PANTHER" id="PTHR43155:SF2">
    <property type="entry name" value="CYCLIC DI-GMP PHOSPHODIESTERASE PA4108"/>
    <property type="match status" value="1"/>
</dbReference>
<evidence type="ECO:0000313" key="2">
    <source>
        <dbReference type="EMBL" id="AFC27004.1"/>
    </source>
</evidence>
<proteinExistence type="predicted"/>
<dbReference type="GO" id="GO:0016787">
    <property type="term" value="F:hydrolase activity"/>
    <property type="evidence" value="ECO:0007669"/>
    <property type="project" value="UniProtKB-KW"/>
</dbReference>
<feature type="domain" description="HD-GYP" evidence="1">
    <location>
        <begin position="117"/>
        <end position="313"/>
    </location>
</feature>
<sequence length="356" mass="39515">MASVPVSQLKYGDRISDNVVTKRNQVLFPKGRVISGRDVEILQAFLISSVEIESKNGSRETAAESPVPSDVPEPVKSTFQEQYDKMLRLLKQVFDAVGPGGQALPILEIRTALEGLIRHIDQYNVLTFSPKVFQLTDYMYHNSIMVGLTSFQLARWHGCAPKDLIPIALAGLLHDIGNAKLDTSILFKQDALTSAEFEGMKKHTILGYNILKGVAAINEGVKLCALQHHEREDGTGYPLGISGDKIHSYAKIVAVTDMFHAMTSDRFHKKAKSRYLVLEELLQESFGKLDPAIVQTFIQKVTSFHNGTLVKLSDGRTGEIVFSDRSNPTRPWVNVNGAIINLTVERSLYILDVLPQ</sequence>
<gene>
    <name evidence="2" type="ORF">PM3016_9</name>
</gene>
<dbReference type="RefSeq" id="WP_014368072.1">
    <property type="nucleotide sequence ID" value="NC_016935.1"/>
</dbReference>
<dbReference type="EMBL" id="CP003235">
    <property type="protein sequence ID" value="AFC27004.1"/>
    <property type="molecule type" value="Genomic_DNA"/>
</dbReference>
<reference evidence="2 3" key="1">
    <citation type="journal article" date="2012" name="J. Bacteriol.">
        <title>Complete Genome Sequence of Paenibacillus mucilaginosus 3016, a Bacterium Functional as Microbial Fertilizer.</title>
        <authorList>
            <person name="Ma M."/>
            <person name="Wang Z."/>
            <person name="Li L."/>
            <person name="Jiang X."/>
            <person name="Guan D."/>
            <person name="Cao F."/>
            <person name="Chen H."/>
            <person name="Wang X."/>
            <person name="Shen D."/>
            <person name="Du B."/>
            <person name="Li J."/>
        </authorList>
    </citation>
    <scope>NUCLEOTIDE SEQUENCE [LARGE SCALE GENOMIC DNA]</scope>
    <source>
        <strain evidence="2 3">3016</strain>
    </source>
</reference>
<dbReference type="KEGG" id="pmq:PM3016_9"/>
<protein>
    <submittedName>
        <fullName evidence="2">Metal dependent phosphohydrolase</fullName>
    </submittedName>
</protein>
<name>H6NSR4_9BACL</name>
<dbReference type="AlphaFoldDB" id="H6NSR4"/>
<dbReference type="InterPro" id="IPR037522">
    <property type="entry name" value="HD_GYP_dom"/>
</dbReference>
<evidence type="ECO:0000313" key="3">
    <source>
        <dbReference type="Proteomes" id="UP000007523"/>
    </source>
</evidence>
<dbReference type="Gene3D" id="1.10.3210.10">
    <property type="entry name" value="Hypothetical protein af1432"/>
    <property type="match status" value="1"/>
</dbReference>
<dbReference type="InterPro" id="IPR003607">
    <property type="entry name" value="HD/PDEase_dom"/>
</dbReference>
<dbReference type="PANTHER" id="PTHR43155">
    <property type="entry name" value="CYCLIC DI-GMP PHOSPHODIESTERASE PA4108-RELATED"/>
    <property type="match status" value="1"/>
</dbReference>
<evidence type="ECO:0000259" key="1">
    <source>
        <dbReference type="PROSITE" id="PS51832"/>
    </source>
</evidence>
<accession>H6NSR4</accession>